<dbReference type="PANTHER" id="PTHR43014">
    <property type="entry name" value="MERCURIC REDUCTASE"/>
    <property type="match status" value="1"/>
</dbReference>
<dbReference type="PANTHER" id="PTHR43014:SF2">
    <property type="entry name" value="MERCURIC REDUCTASE"/>
    <property type="match status" value="1"/>
</dbReference>
<organism evidence="13 14">
    <name type="scientific">Pirellulimonas nuda</name>
    <dbReference type="NCBI Taxonomy" id="2528009"/>
    <lineage>
        <taxon>Bacteria</taxon>
        <taxon>Pseudomonadati</taxon>
        <taxon>Planctomycetota</taxon>
        <taxon>Planctomycetia</taxon>
        <taxon>Pirellulales</taxon>
        <taxon>Lacipirellulaceae</taxon>
        <taxon>Pirellulimonas</taxon>
    </lineage>
</organism>
<evidence type="ECO:0000256" key="4">
    <source>
        <dbReference type="ARBA" id="ARBA00022857"/>
    </source>
</evidence>
<dbReference type="InterPro" id="IPR016156">
    <property type="entry name" value="FAD/NAD-linked_Rdtase_dimer_sf"/>
</dbReference>
<sequence length="497" mass="53186">MIELEPPTPANRRLAANVHPAGWTNTAPEGRYHLVVIGAGTAGLVAASVAAGLGARVALVERRLMGGDCLNVGCVPSKGLIAAARAAAAGASVEFSAAMERMREVRADISVNDSAQRFREKGVDVYFGDARFVDRQTIAVDDCRLRFRRAIIATGARAMAPPIPGLDSARYLTNESVFSLTELPASLGVIGAGPIGCELAQAFARLGSRVHLISDSADAGGPTLLPREDPEAAAIVREALRRDGVSLHSHGKQVRVARDGEQTRVECDASPDYPIVVEKLLVAAGRAPNVEGMGLEDVGIEFDPKQGVKVDDRLRTTNARVFAAGDVCSEYKFTHAADFQARLAVRNALMPWPLNRGKASGLVIPWCTYTTPELAHVGLTQRGAAKQNTQLRTFRQELAEVDRSLLAGETEGFVKIHLHAKHDRILGATIVAPHAGELIGELSLAMTHGLGLGKIATAIHPYPTVAEAIRKCGDAYNRTRLTPTVKRVLDAWLRLTR</sequence>
<dbReference type="PRINTS" id="PR00411">
    <property type="entry name" value="PNDRDTASEI"/>
</dbReference>
<protein>
    <submittedName>
        <fullName evidence="13">Mercuric reductase</fullName>
        <ecNumber evidence="13">1.16.1.1</ecNumber>
    </submittedName>
</protein>
<dbReference type="Proteomes" id="UP000317429">
    <property type="component" value="Chromosome"/>
</dbReference>
<dbReference type="InterPro" id="IPR036188">
    <property type="entry name" value="FAD/NAD-bd_sf"/>
</dbReference>
<dbReference type="NCBIfam" id="NF004991">
    <property type="entry name" value="PRK06370.1-3"/>
    <property type="match status" value="1"/>
</dbReference>
<dbReference type="SUPFAM" id="SSF51905">
    <property type="entry name" value="FAD/NAD(P)-binding domain"/>
    <property type="match status" value="1"/>
</dbReference>
<name>A0A518D5N2_9BACT</name>
<evidence type="ECO:0000313" key="13">
    <source>
        <dbReference type="EMBL" id="QDU86770.1"/>
    </source>
</evidence>
<dbReference type="PROSITE" id="PS00076">
    <property type="entry name" value="PYRIDINE_REDOX_1"/>
    <property type="match status" value="1"/>
</dbReference>
<dbReference type="InterPro" id="IPR001100">
    <property type="entry name" value="Pyr_nuc-diS_OxRdtase"/>
</dbReference>
<reference evidence="13 14" key="1">
    <citation type="submission" date="2019-02" db="EMBL/GenBank/DDBJ databases">
        <title>Deep-cultivation of Planctomycetes and their phenomic and genomic characterization uncovers novel biology.</title>
        <authorList>
            <person name="Wiegand S."/>
            <person name="Jogler M."/>
            <person name="Boedeker C."/>
            <person name="Pinto D."/>
            <person name="Vollmers J."/>
            <person name="Rivas-Marin E."/>
            <person name="Kohn T."/>
            <person name="Peeters S.H."/>
            <person name="Heuer A."/>
            <person name="Rast P."/>
            <person name="Oberbeckmann S."/>
            <person name="Bunk B."/>
            <person name="Jeske O."/>
            <person name="Meyerdierks A."/>
            <person name="Storesund J.E."/>
            <person name="Kallscheuer N."/>
            <person name="Luecker S."/>
            <person name="Lage O.M."/>
            <person name="Pohl T."/>
            <person name="Merkel B.J."/>
            <person name="Hornburger P."/>
            <person name="Mueller R.-W."/>
            <person name="Bruemmer F."/>
            <person name="Labrenz M."/>
            <person name="Spormann A.M."/>
            <person name="Op den Camp H."/>
            <person name="Overmann J."/>
            <person name="Amann R."/>
            <person name="Jetten M.S.M."/>
            <person name="Mascher T."/>
            <person name="Medema M.H."/>
            <person name="Devos D.P."/>
            <person name="Kaster A.-K."/>
            <person name="Ovreas L."/>
            <person name="Rohde M."/>
            <person name="Galperin M.Y."/>
            <person name="Jogler C."/>
        </authorList>
    </citation>
    <scope>NUCLEOTIDE SEQUENCE [LARGE SCALE GENOMIC DNA]</scope>
    <source>
        <strain evidence="13 14">Pla175</strain>
    </source>
</reference>
<dbReference type="Pfam" id="PF02852">
    <property type="entry name" value="Pyr_redox_dim"/>
    <property type="match status" value="1"/>
</dbReference>
<feature type="domain" description="FAD/NAD(P)-binding" evidence="12">
    <location>
        <begin position="32"/>
        <end position="340"/>
    </location>
</feature>
<dbReference type="EMBL" id="CP036291">
    <property type="protein sequence ID" value="QDU86770.1"/>
    <property type="molecule type" value="Genomic_DNA"/>
</dbReference>
<evidence type="ECO:0000256" key="2">
    <source>
        <dbReference type="ARBA" id="ARBA00022630"/>
    </source>
</evidence>
<feature type="binding site" evidence="8">
    <location>
        <begin position="191"/>
        <end position="198"/>
    </location>
    <ligand>
        <name>NAD(+)</name>
        <dbReference type="ChEBI" id="CHEBI:57540"/>
    </ligand>
</feature>
<keyword evidence="2 10" id="KW-0285">Flavoprotein</keyword>
<keyword evidence="8" id="KW-0547">Nucleotide-binding</keyword>
<gene>
    <name evidence="13" type="primary">merA</name>
    <name evidence="13" type="ORF">Pla175_01200</name>
</gene>
<comment type="cofactor">
    <cofactor evidence="8">
        <name>FAD</name>
        <dbReference type="ChEBI" id="CHEBI:57692"/>
    </cofactor>
    <text evidence="8">Binds 1 FAD per subunit.</text>
</comment>
<evidence type="ECO:0000259" key="12">
    <source>
        <dbReference type="Pfam" id="PF07992"/>
    </source>
</evidence>
<keyword evidence="6" id="KW-1015">Disulfide bond</keyword>
<keyword evidence="3 8" id="KW-0274">FAD</keyword>
<dbReference type="InterPro" id="IPR008143">
    <property type="entry name" value="Ala_DH/PNT_CS2"/>
</dbReference>
<keyword evidence="8" id="KW-0520">NAD</keyword>
<evidence type="ECO:0000256" key="10">
    <source>
        <dbReference type="RuleBase" id="RU003691"/>
    </source>
</evidence>
<feature type="domain" description="Pyridine nucleotide-disulphide oxidoreductase dimerisation" evidence="11">
    <location>
        <begin position="364"/>
        <end position="470"/>
    </location>
</feature>
<feature type="disulfide bond" description="Redox-active" evidence="9">
    <location>
        <begin position="69"/>
        <end position="74"/>
    </location>
</feature>
<feature type="binding site" evidence="8">
    <location>
        <position position="285"/>
    </location>
    <ligand>
        <name>NAD(+)</name>
        <dbReference type="ChEBI" id="CHEBI:57540"/>
    </ligand>
</feature>
<dbReference type="RefSeq" id="WP_145280293.1">
    <property type="nucleotide sequence ID" value="NZ_CP036291.1"/>
</dbReference>
<dbReference type="Gene3D" id="3.50.50.60">
    <property type="entry name" value="FAD/NAD(P)-binding domain"/>
    <property type="match status" value="2"/>
</dbReference>
<feature type="binding site" evidence="8">
    <location>
        <position position="78"/>
    </location>
    <ligand>
        <name>FAD</name>
        <dbReference type="ChEBI" id="CHEBI:57692"/>
    </ligand>
</feature>
<evidence type="ECO:0000256" key="3">
    <source>
        <dbReference type="ARBA" id="ARBA00022827"/>
    </source>
</evidence>
<feature type="binding site" evidence="8">
    <location>
        <position position="326"/>
    </location>
    <ligand>
        <name>FAD</name>
        <dbReference type="ChEBI" id="CHEBI:57692"/>
    </ligand>
</feature>
<dbReference type="GO" id="GO:0003955">
    <property type="term" value="F:NAD(P)H dehydrogenase (quinone) activity"/>
    <property type="evidence" value="ECO:0007669"/>
    <property type="project" value="TreeGrafter"/>
</dbReference>
<dbReference type="FunFam" id="3.30.390.30:FF:000001">
    <property type="entry name" value="Dihydrolipoyl dehydrogenase"/>
    <property type="match status" value="1"/>
</dbReference>
<evidence type="ECO:0000256" key="7">
    <source>
        <dbReference type="ARBA" id="ARBA00023284"/>
    </source>
</evidence>
<evidence type="ECO:0000256" key="1">
    <source>
        <dbReference type="ARBA" id="ARBA00007532"/>
    </source>
</evidence>
<dbReference type="Gene3D" id="3.30.390.30">
    <property type="match status" value="1"/>
</dbReference>
<dbReference type="OrthoDB" id="230580at2"/>
<dbReference type="GO" id="GO:0050660">
    <property type="term" value="F:flavin adenine dinucleotide binding"/>
    <property type="evidence" value="ECO:0007669"/>
    <property type="project" value="TreeGrafter"/>
</dbReference>
<dbReference type="PRINTS" id="PR00368">
    <property type="entry name" value="FADPNR"/>
</dbReference>
<dbReference type="GO" id="GO:0016152">
    <property type="term" value="F:mercury (II) reductase (NADP+) activity"/>
    <property type="evidence" value="ECO:0007669"/>
    <property type="project" value="UniProtKB-EC"/>
</dbReference>
<evidence type="ECO:0000313" key="14">
    <source>
        <dbReference type="Proteomes" id="UP000317429"/>
    </source>
</evidence>
<evidence type="ECO:0000256" key="5">
    <source>
        <dbReference type="ARBA" id="ARBA00023002"/>
    </source>
</evidence>
<dbReference type="KEGG" id="pnd:Pla175_01200"/>
<keyword evidence="5 10" id="KW-0560">Oxidoreductase</keyword>
<dbReference type="PROSITE" id="PS00837">
    <property type="entry name" value="ALADH_PNT_2"/>
    <property type="match status" value="1"/>
</dbReference>
<dbReference type="InterPro" id="IPR004099">
    <property type="entry name" value="Pyr_nucl-diS_OxRdtase_dimer"/>
</dbReference>
<evidence type="ECO:0000256" key="6">
    <source>
        <dbReference type="ARBA" id="ARBA00023157"/>
    </source>
</evidence>
<dbReference type="PIRSF" id="PIRSF000350">
    <property type="entry name" value="Mercury_reductase_MerA"/>
    <property type="match status" value="1"/>
</dbReference>
<dbReference type="InterPro" id="IPR023753">
    <property type="entry name" value="FAD/NAD-binding_dom"/>
</dbReference>
<dbReference type="Pfam" id="PF07992">
    <property type="entry name" value="Pyr_redox_2"/>
    <property type="match status" value="1"/>
</dbReference>
<dbReference type="EC" id="1.16.1.1" evidence="13"/>
<dbReference type="InterPro" id="IPR012999">
    <property type="entry name" value="Pyr_OxRdtase_I_AS"/>
</dbReference>
<dbReference type="GO" id="GO:0016668">
    <property type="term" value="F:oxidoreductase activity, acting on a sulfur group of donors, NAD(P) as acceptor"/>
    <property type="evidence" value="ECO:0007669"/>
    <property type="project" value="InterPro"/>
</dbReference>
<keyword evidence="4" id="KW-0521">NADP</keyword>
<dbReference type="SUPFAM" id="SSF55424">
    <property type="entry name" value="FAD/NAD-linked reductases, dimerisation (C-terminal) domain"/>
    <property type="match status" value="1"/>
</dbReference>
<keyword evidence="14" id="KW-1185">Reference proteome</keyword>
<accession>A0A518D5N2</accession>
<evidence type="ECO:0000256" key="8">
    <source>
        <dbReference type="PIRSR" id="PIRSR000350-3"/>
    </source>
</evidence>
<dbReference type="AlphaFoldDB" id="A0A518D5N2"/>
<keyword evidence="7 10" id="KW-0676">Redox-active center</keyword>
<proteinExistence type="inferred from homology"/>
<evidence type="ECO:0000256" key="9">
    <source>
        <dbReference type="PIRSR" id="PIRSR000350-4"/>
    </source>
</evidence>
<evidence type="ECO:0000259" key="11">
    <source>
        <dbReference type="Pfam" id="PF02852"/>
    </source>
</evidence>
<comment type="similarity">
    <text evidence="1 10">Belongs to the class-I pyridine nucleotide-disulfide oxidoreductase family.</text>
</comment>